<dbReference type="CDD" id="cd06261">
    <property type="entry name" value="TM_PBP2"/>
    <property type="match status" value="1"/>
</dbReference>
<evidence type="ECO:0000256" key="4">
    <source>
        <dbReference type="ARBA" id="ARBA00022692"/>
    </source>
</evidence>
<proteinExistence type="inferred from homology"/>
<sequence length="304" mass="33157">MTGRPTSTLRDGARTAPRRARLKPTNIWFALPAMAFVGLFFVVPLALNLPLSFSSWTTYRSEIVWNGFSNFSLLHGQGYLINAIWVTLAYSVVAMLVQNVVSLSLAYALRDSTLLNGFFRSLFFLPVLISPLAAGYVWRGILDPAGPLNAFISMFWPGFDFAWLGNITTALPAVAFVDAWKWIGLTTLVYIAGINSVPREVNEAAYIDGANAWQAFWRVTFPMLAPAFTFNVVVTLIGAFSAFDVIQAMTGGGPGAATRSINVLLRIQWGLGNFGAGSALGLIITVMVIVAAVPLVAWLRRREV</sequence>
<keyword evidence="2 7" id="KW-0813">Transport</keyword>
<keyword evidence="10" id="KW-1185">Reference proteome</keyword>
<evidence type="ECO:0000313" key="9">
    <source>
        <dbReference type="EMBL" id="SDB17302.1"/>
    </source>
</evidence>
<feature type="domain" description="ABC transmembrane type-1" evidence="8">
    <location>
        <begin position="84"/>
        <end position="295"/>
    </location>
</feature>
<keyword evidence="4 7" id="KW-0812">Transmembrane</keyword>
<feature type="transmembrane region" description="Helical" evidence="7">
    <location>
        <begin position="121"/>
        <end position="141"/>
    </location>
</feature>
<dbReference type="InterPro" id="IPR000515">
    <property type="entry name" value="MetI-like"/>
</dbReference>
<feature type="transmembrane region" description="Helical" evidence="7">
    <location>
        <begin position="83"/>
        <end position="109"/>
    </location>
</feature>
<accession>A0A1G6B9G8</accession>
<dbReference type="PROSITE" id="PS50928">
    <property type="entry name" value="ABC_TM1"/>
    <property type="match status" value="1"/>
</dbReference>
<evidence type="ECO:0000313" key="10">
    <source>
        <dbReference type="Proteomes" id="UP000199071"/>
    </source>
</evidence>
<evidence type="ECO:0000256" key="5">
    <source>
        <dbReference type="ARBA" id="ARBA00022989"/>
    </source>
</evidence>
<feature type="transmembrane region" description="Helical" evidence="7">
    <location>
        <begin position="27"/>
        <end position="47"/>
    </location>
</feature>
<feature type="transmembrane region" description="Helical" evidence="7">
    <location>
        <begin position="223"/>
        <end position="243"/>
    </location>
</feature>
<keyword evidence="6 7" id="KW-0472">Membrane</keyword>
<dbReference type="GO" id="GO:0005886">
    <property type="term" value="C:plasma membrane"/>
    <property type="evidence" value="ECO:0007669"/>
    <property type="project" value="UniProtKB-SubCell"/>
</dbReference>
<comment type="similarity">
    <text evidence="7">Belongs to the binding-protein-dependent transport system permease family.</text>
</comment>
<comment type="subcellular location">
    <subcellularLocation>
        <location evidence="1 7">Cell membrane</location>
        <topology evidence="1 7">Multi-pass membrane protein</topology>
    </subcellularLocation>
</comment>
<keyword evidence="3" id="KW-1003">Cell membrane</keyword>
<dbReference type="SUPFAM" id="SSF161098">
    <property type="entry name" value="MetI-like"/>
    <property type="match status" value="1"/>
</dbReference>
<dbReference type="EMBL" id="FMXQ01000002">
    <property type="protein sequence ID" value="SDB17302.1"/>
    <property type="molecule type" value="Genomic_DNA"/>
</dbReference>
<dbReference type="AlphaFoldDB" id="A0A1G6B9G8"/>
<dbReference type="Proteomes" id="UP000199071">
    <property type="component" value="Unassembled WGS sequence"/>
</dbReference>
<dbReference type="PANTHER" id="PTHR30193:SF37">
    <property type="entry name" value="INNER MEMBRANE ABC TRANSPORTER PERMEASE PROTEIN YCJO"/>
    <property type="match status" value="1"/>
</dbReference>
<dbReference type="InterPro" id="IPR051393">
    <property type="entry name" value="ABC_transporter_permease"/>
</dbReference>
<dbReference type="RefSeq" id="WP_210185551.1">
    <property type="nucleotide sequence ID" value="NZ_FMXQ01000002.1"/>
</dbReference>
<dbReference type="GO" id="GO:0055085">
    <property type="term" value="P:transmembrane transport"/>
    <property type="evidence" value="ECO:0007669"/>
    <property type="project" value="InterPro"/>
</dbReference>
<evidence type="ECO:0000256" key="2">
    <source>
        <dbReference type="ARBA" id="ARBA00022448"/>
    </source>
</evidence>
<organism evidence="9 10">
    <name type="scientific">Bauldia litoralis</name>
    <dbReference type="NCBI Taxonomy" id="665467"/>
    <lineage>
        <taxon>Bacteria</taxon>
        <taxon>Pseudomonadati</taxon>
        <taxon>Pseudomonadota</taxon>
        <taxon>Alphaproteobacteria</taxon>
        <taxon>Hyphomicrobiales</taxon>
        <taxon>Kaistiaceae</taxon>
        <taxon>Bauldia</taxon>
    </lineage>
</organism>
<name>A0A1G6B9G8_9HYPH</name>
<reference evidence="9 10" key="1">
    <citation type="submission" date="2016-10" db="EMBL/GenBank/DDBJ databases">
        <authorList>
            <person name="de Groot N.N."/>
        </authorList>
    </citation>
    <scope>NUCLEOTIDE SEQUENCE [LARGE SCALE GENOMIC DNA]</scope>
    <source>
        <strain evidence="9 10">ATCC 35022</strain>
    </source>
</reference>
<evidence type="ECO:0000256" key="7">
    <source>
        <dbReference type="RuleBase" id="RU363032"/>
    </source>
</evidence>
<dbReference type="Gene3D" id="1.10.3720.10">
    <property type="entry name" value="MetI-like"/>
    <property type="match status" value="1"/>
</dbReference>
<dbReference type="PANTHER" id="PTHR30193">
    <property type="entry name" value="ABC TRANSPORTER PERMEASE PROTEIN"/>
    <property type="match status" value="1"/>
</dbReference>
<dbReference type="InterPro" id="IPR035906">
    <property type="entry name" value="MetI-like_sf"/>
</dbReference>
<evidence type="ECO:0000256" key="1">
    <source>
        <dbReference type="ARBA" id="ARBA00004651"/>
    </source>
</evidence>
<evidence type="ECO:0000259" key="8">
    <source>
        <dbReference type="PROSITE" id="PS50928"/>
    </source>
</evidence>
<evidence type="ECO:0000256" key="3">
    <source>
        <dbReference type="ARBA" id="ARBA00022475"/>
    </source>
</evidence>
<dbReference type="STRING" id="665467.SAMN02982931_01391"/>
<protein>
    <submittedName>
        <fullName evidence="9">Carbohydrate ABC transporter membrane protein 1, CUT1 family (TC 3.A.1.1.-)</fullName>
    </submittedName>
</protein>
<feature type="transmembrane region" description="Helical" evidence="7">
    <location>
        <begin position="279"/>
        <end position="299"/>
    </location>
</feature>
<keyword evidence="5 7" id="KW-1133">Transmembrane helix</keyword>
<dbReference type="Pfam" id="PF00528">
    <property type="entry name" value="BPD_transp_1"/>
    <property type="match status" value="1"/>
</dbReference>
<feature type="transmembrane region" description="Helical" evidence="7">
    <location>
        <begin position="161"/>
        <end position="180"/>
    </location>
</feature>
<evidence type="ECO:0000256" key="6">
    <source>
        <dbReference type="ARBA" id="ARBA00023136"/>
    </source>
</evidence>
<gene>
    <name evidence="9" type="ORF">SAMN02982931_01391</name>
</gene>